<sequence length="116" mass="13310">MKNGAWTPMHFARFSAVRQYENHRLFSKENGLDPRDMVTRTEFVRLLMESGTVDPFEITQNFIKKQTEEARKNNTQQQEKEASYSTIQVSKQLAASSQAAKASPQELEPTQVIDDT</sequence>
<comment type="caution">
    <text evidence="2">The sequence shown here is derived from an EMBL/GenBank/DDBJ whole genome shotgun (WGS) entry which is preliminary data.</text>
</comment>
<reference evidence="2" key="2">
    <citation type="submission" date="2022-01" db="EMBL/GenBank/DDBJ databases">
        <authorList>
            <person name="Yamashiro T."/>
            <person name="Shiraishi A."/>
            <person name="Satake H."/>
            <person name="Nakayama K."/>
        </authorList>
    </citation>
    <scope>NUCLEOTIDE SEQUENCE</scope>
</reference>
<reference evidence="2" key="1">
    <citation type="journal article" date="2022" name="Int. J. Mol. Sci.">
        <title>Draft Genome of Tanacetum Coccineum: Genomic Comparison of Closely Related Tanacetum-Family Plants.</title>
        <authorList>
            <person name="Yamashiro T."/>
            <person name="Shiraishi A."/>
            <person name="Nakayama K."/>
            <person name="Satake H."/>
        </authorList>
    </citation>
    <scope>NUCLEOTIDE SEQUENCE</scope>
</reference>
<name>A0ABQ5IC82_9ASTR</name>
<protein>
    <submittedName>
        <fullName evidence="2">Uncharacterized protein</fullName>
    </submittedName>
</protein>
<organism evidence="2 3">
    <name type="scientific">Tanacetum coccineum</name>
    <dbReference type="NCBI Taxonomy" id="301880"/>
    <lineage>
        <taxon>Eukaryota</taxon>
        <taxon>Viridiplantae</taxon>
        <taxon>Streptophyta</taxon>
        <taxon>Embryophyta</taxon>
        <taxon>Tracheophyta</taxon>
        <taxon>Spermatophyta</taxon>
        <taxon>Magnoliopsida</taxon>
        <taxon>eudicotyledons</taxon>
        <taxon>Gunneridae</taxon>
        <taxon>Pentapetalae</taxon>
        <taxon>asterids</taxon>
        <taxon>campanulids</taxon>
        <taxon>Asterales</taxon>
        <taxon>Asteraceae</taxon>
        <taxon>Asteroideae</taxon>
        <taxon>Anthemideae</taxon>
        <taxon>Anthemidinae</taxon>
        <taxon>Tanacetum</taxon>
    </lineage>
</organism>
<accession>A0ABQ5IC82</accession>
<feature type="region of interest" description="Disordered" evidence="1">
    <location>
        <begin position="69"/>
        <end position="116"/>
    </location>
</feature>
<feature type="compositionally biased region" description="Low complexity" evidence="1">
    <location>
        <begin position="90"/>
        <end position="103"/>
    </location>
</feature>
<evidence type="ECO:0000313" key="2">
    <source>
        <dbReference type="EMBL" id="GJT97764.1"/>
    </source>
</evidence>
<proteinExistence type="predicted"/>
<dbReference type="Proteomes" id="UP001151760">
    <property type="component" value="Unassembled WGS sequence"/>
</dbReference>
<evidence type="ECO:0000313" key="3">
    <source>
        <dbReference type="Proteomes" id="UP001151760"/>
    </source>
</evidence>
<dbReference type="EMBL" id="BQNB010020610">
    <property type="protein sequence ID" value="GJT97764.1"/>
    <property type="molecule type" value="Genomic_DNA"/>
</dbReference>
<gene>
    <name evidence="2" type="ORF">Tco_1093282</name>
</gene>
<keyword evidence="3" id="KW-1185">Reference proteome</keyword>
<evidence type="ECO:0000256" key="1">
    <source>
        <dbReference type="SAM" id="MobiDB-lite"/>
    </source>
</evidence>
<feature type="compositionally biased region" description="Basic and acidic residues" evidence="1">
    <location>
        <begin position="69"/>
        <end position="82"/>
    </location>
</feature>